<reference evidence="5" key="1">
    <citation type="journal article" date="2017" name="Nucleic Acids Res.">
        <title>Proteogenomics produces comprehensive and highly accurate protein-coding gene annotation in a complete genome assembly of Malassezia sympodialis.</title>
        <authorList>
            <person name="Zhu Y."/>
            <person name="Engstroem P.G."/>
            <person name="Tellgren-Roth C."/>
            <person name="Baudo C.D."/>
            <person name="Kennell J.C."/>
            <person name="Sun S."/>
            <person name="Billmyre R.B."/>
            <person name="Schroeder M.S."/>
            <person name="Andersson A."/>
            <person name="Holm T."/>
            <person name="Sigurgeirsson B."/>
            <person name="Wu G."/>
            <person name="Sankaranarayanan S.R."/>
            <person name="Siddharthan R."/>
            <person name="Sanyal K."/>
            <person name="Lundeberg J."/>
            <person name="Nystedt B."/>
            <person name="Boekhout T."/>
            <person name="Dawson T.L. Jr."/>
            <person name="Heitman J."/>
            <person name="Scheynius A."/>
            <person name="Lehtioe J."/>
        </authorList>
    </citation>
    <scope>NUCLEOTIDE SEQUENCE [LARGE SCALE GENOMIC DNA]</scope>
    <source>
        <strain evidence="5">ATCC 42132</strain>
    </source>
</reference>
<evidence type="ECO:0000256" key="1">
    <source>
        <dbReference type="SAM" id="MobiDB-lite"/>
    </source>
</evidence>
<feature type="region of interest" description="Disordered" evidence="1">
    <location>
        <begin position="108"/>
        <end position="128"/>
    </location>
</feature>
<feature type="transmembrane region" description="Helical" evidence="2">
    <location>
        <begin position="134"/>
        <end position="156"/>
    </location>
</feature>
<dbReference type="EMBL" id="LT671827">
    <property type="protein sequence ID" value="SHO79871.1"/>
    <property type="molecule type" value="Genomic_DNA"/>
</dbReference>
<dbReference type="Proteomes" id="UP000186303">
    <property type="component" value="Chromosome 7"/>
</dbReference>
<feature type="signal peptide" evidence="3">
    <location>
        <begin position="1"/>
        <end position="18"/>
    </location>
</feature>
<keyword evidence="2" id="KW-0812">Transmembrane</keyword>
<organism evidence="4 5">
    <name type="scientific">Malassezia sympodialis (strain ATCC 42132)</name>
    <name type="common">Atopic eczema-associated yeast</name>
    <dbReference type="NCBI Taxonomy" id="1230383"/>
    <lineage>
        <taxon>Eukaryota</taxon>
        <taxon>Fungi</taxon>
        <taxon>Dikarya</taxon>
        <taxon>Basidiomycota</taxon>
        <taxon>Ustilaginomycotina</taxon>
        <taxon>Malasseziomycetes</taxon>
        <taxon>Malasseziales</taxon>
        <taxon>Malasseziaceae</taxon>
        <taxon>Malassezia</taxon>
    </lineage>
</organism>
<evidence type="ECO:0000313" key="4">
    <source>
        <dbReference type="EMBL" id="SHO79871.1"/>
    </source>
</evidence>
<evidence type="ECO:0000313" key="5">
    <source>
        <dbReference type="Proteomes" id="UP000186303"/>
    </source>
</evidence>
<dbReference type="VEuPathDB" id="FungiDB:MSYG_4223"/>
<accession>A0A1M8ABR8</accession>
<gene>
    <name evidence="4" type="ORF">MSYG_4223</name>
</gene>
<keyword evidence="3" id="KW-0732">Signal</keyword>
<protein>
    <submittedName>
        <fullName evidence="4">Uncharacterized protein</fullName>
    </submittedName>
</protein>
<proteinExistence type="predicted"/>
<evidence type="ECO:0000256" key="3">
    <source>
        <dbReference type="SAM" id="SignalP"/>
    </source>
</evidence>
<name>A0A1M8ABR8_MALS4</name>
<keyword evidence="2" id="KW-1133">Transmembrane helix</keyword>
<feature type="chain" id="PRO_5012907184" evidence="3">
    <location>
        <begin position="19"/>
        <end position="157"/>
    </location>
</feature>
<keyword evidence="5" id="KW-1185">Reference proteome</keyword>
<dbReference type="AlphaFoldDB" id="A0A1M8ABR8"/>
<sequence>MRLIVALAWVMLVVAVKASDMARDIGNDVSRAIGGATSIVNGAVNGAASAFSQGASQATSAYCNAVSQSCGQPTVSAKNPTQSYSGAIGKVYTYGEAVSGAPSILNPADKDHPAGSTVGVGKAPADGSDARRQALTTSSFVGLACVVGAIGAMAVFL</sequence>
<keyword evidence="2" id="KW-0472">Membrane</keyword>
<evidence type="ECO:0000256" key="2">
    <source>
        <dbReference type="SAM" id="Phobius"/>
    </source>
</evidence>